<evidence type="ECO:0000256" key="2">
    <source>
        <dbReference type="ARBA" id="ARBA00008558"/>
    </source>
</evidence>
<dbReference type="Gene3D" id="1.50.10.10">
    <property type="match status" value="1"/>
</dbReference>
<dbReference type="Proteomes" id="UP000318833">
    <property type="component" value="Unassembled WGS sequence"/>
</dbReference>
<dbReference type="EC" id="5.1.3.11" evidence="4"/>
<accession>A0A554VKL4</accession>
<keyword evidence="6" id="KW-1185">Reference proteome</keyword>
<proteinExistence type="inferred from homology"/>
<evidence type="ECO:0000256" key="4">
    <source>
        <dbReference type="HAMAP-Rule" id="MF_00929"/>
    </source>
</evidence>
<evidence type="ECO:0000313" key="5">
    <source>
        <dbReference type="EMBL" id="TSE08588.1"/>
    </source>
</evidence>
<reference evidence="5 6" key="1">
    <citation type="submission" date="2019-07" db="EMBL/GenBank/DDBJ databases">
        <title>The draft genome sequence of Aquimarina algiphila M91.</title>
        <authorList>
            <person name="Meng X."/>
        </authorList>
    </citation>
    <scope>NUCLEOTIDE SEQUENCE [LARGE SCALE GENOMIC DNA]</scope>
    <source>
        <strain evidence="5 6">M91</strain>
    </source>
</reference>
<evidence type="ECO:0000256" key="3">
    <source>
        <dbReference type="ARBA" id="ARBA00023235"/>
    </source>
</evidence>
<evidence type="ECO:0000313" key="6">
    <source>
        <dbReference type="Proteomes" id="UP000318833"/>
    </source>
</evidence>
<comment type="similarity">
    <text evidence="2">Belongs to the N-acylglucosamine 2-epimerase family.</text>
</comment>
<comment type="similarity">
    <text evidence="4">Belongs to the cellobiose 2-epimerase family.</text>
</comment>
<gene>
    <name evidence="5" type="ORF">FOF46_11565</name>
</gene>
<dbReference type="InterPro" id="IPR012341">
    <property type="entry name" value="6hp_glycosidase-like_sf"/>
</dbReference>
<dbReference type="Pfam" id="PF07221">
    <property type="entry name" value="GlcNAc_2-epim"/>
    <property type="match status" value="1"/>
</dbReference>
<dbReference type="GO" id="GO:0005975">
    <property type="term" value="P:carbohydrate metabolic process"/>
    <property type="evidence" value="ECO:0007669"/>
    <property type="project" value="InterPro"/>
</dbReference>
<dbReference type="EMBL" id="VLNR01000021">
    <property type="protein sequence ID" value="TSE08588.1"/>
    <property type="molecule type" value="Genomic_DNA"/>
</dbReference>
<name>A0A554VKL4_9FLAO</name>
<comment type="catalytic activity">
    <reaction evidence="1 4">
        <text>D-cellobiose = beta-D-glucosyl-(1-&gt;4)-D-mannopyranose</text>
        <dbReference type="Rhea" id="RHEA:23384"/>
        <dbReference type="ChEBI" id="CHEBI:17057"/>
        <dbReference type="ChEBI" id="CHEBI:47931"/>
        <dbReference type="EC" id="5.1.3.11"/>
    </reaction>
</comment>
<dbReference type="SUPFAM" id="SSF48208">
    <property type="entry name" value="Six-hairpin glycosidases"/>
    <property type="match status" value="1"/>
</dbReference>
<dbReference type="InterPro" id="IPR008928">
    <property type="entry name" value="6-hairpin_glycosidase_sf"/>
</dbReference>
<keyword evidence="3 4" id="KW-0413">Isomerase</keyword>
<organism evidence="5 6">
    <name type="scientific">Aquimarina algiphila</name>
    <dbReference type="NCBI Taxonomy" id="2047982"/>
    <lineage>
        <taxon>Bacteria</taxon>
        <taxon>Pseudomonadati</taxon>
        <taxon>Bacteroidota</taxon>
        <taxon>Flavobacteriia</taxon>
        <taxon>Flavobacteriales</taxon>
        <taxon>Flavobacteriaceae</taxon>
        <taxon>Aquimarina</taxon>
    </lineage>
</organism>
<dbReference type="RefSeq" id="WP_109438096.1">
    <property type="nucleotide sequence ID" value="NZ_CANMIK010000021.1"/>
</dbReference>
<sequence length="392" mass="46267">MDILGNLKKHLTTELESILNYWKNNTIDNKYGGFIGHIDYPDIKKTKMNKGIILNSRILWTFSAASNFYKDNRYADLCERSFSYLKDFFRDNEEGGVFWEVDYKGVPINKRKQIYAQAFTIYALSEYYLFSKNEEAKSWAIEIFETIENIALDTKYGGYIEAFNQNWNTIEDMRLSKKDDNAAKTMNTHLHILEAYTTLYKIYPIKKVQMALQNLLQIFTDKLLSHDGHFNLFFDEHWNLKSSIYSYGHDIETSWLLVEAAKTLNNEELLEKIENIAILVVNTFVNEAIDDKDGVMNEIDITTGNIDTDRHWWPQAEAIVGLYNAYRITKKDKYLDIAFKIWKFTNTYIIDHKYGEWHWLVDKNGKYNPQHEKVGMWKCPYHNSRACIQIIK</sequence>
<protein>
    <recommendedName>
        <fullName evidence="4">Cellobiose 2-epimerase</fullName>
        <shortName evidence="4">CE</shortName>
        <ecNumber evidence="4">5.1.3.11</ecNumber>
    </recommendedName>
</protein>
<dbReference type="InterPro" id="IPR028584">
    <property type="entry name" value="Cellobiose_2_epim"/>
</dbReference>
<dbReference type="OrthoDB" id="618431at2"/>
<dbReference type="InterPro" id="IPR010819">
    <property type="entry name" value="AGE/CE"/>
</dbReference>
<comment type="function">
    <text evidence="4">Catalyzes the reversible epimerization of cellobiose to 4-O-beta-D-glucopyranosyl-D-mannose (Glc-Man).</text>
</comment>
<dbReference type="AlphaFoldDB" id="A0A554VKL4"/>
<evidence type="ECO:0000256" key="1">
    <source>
        <dbReference type="ARBA" id="ARBA00001470"/>
    </source>
</evidence>
<dbReference type="PANTHER" id="PTHR15108">
    <property type="entry name" value="N-ACYLGLUCOSAMINE-2-EPIMERASE"/>
    <property type="match status" value="1"/>
</dbReference>
<comment type="caution">
    <text evidence="5">The sequence shown here is derived from an EMBL/GenBank/DDBJ whole genome shotgun (WGS) entry which is preliminary data.</text>
</comment>
<dbReference type="GO" id="GO:0047736">
    <property type="term" value="F:cellobiose epimerase activity"/>
    <property type="evidence" value="ECO:0007669"/>
    <property type="project" value="UniProtKB-UniRule"/>
</dbReference>
<dbReference type="HAMAP" id="MF_00929">
    <property type="entry name" value="Cellobiose_2_epim"/>
    <property type="match status" value="1"/>
</dbReference>